<feature type="binding site" evidence="5">
    <location>
        <position position="266"/>
    </location>
    <ligand>
        <name>S-adenosyl-L-methionine</name>
        <dbReference type="ChEBI" id="CHEBI:59789"/>
    </ligand>
</feature>
<feature type="region of interest" description="Disordered" evidence="6">
    <location>
        <begin position="324"/>
        <end position="392"/>
    </location>
</feature>
<dbReference type="PANTHER" id="PTHR22807:SF4">
    <property type="entry name" value="28S RRNA (CYTOSINE-C(5))-METHYLTRANSFERASE"/>
    <property type="match status" value="1"/>
</dbReference>
<protein>
    <submittedName>
        <fullName evidence="8">S-adenosyl-L-methionine-dependent methyltransferase</fullName>
    </submittedName>
</protein>
<feature type="active site" description="Nucleophile" evidence="5">
    <location>
        <position position="449"/>
    </location>
</feature>
<organism evidence="8 9">
    <name type="scientific">Chaetomium strumarium</name>
    <dbReference type="NCBI Taxonomy" id="1170767"/>
    <lineage>
        <taxon>Eukaryota</taxon>
        <taxon>Fungi</taxon>
        <taxon>Dikarya</taxon>
        <taxon>Ascomycota</taxon>
        <taxon>Pezizomycotina</taxon>
        <taxon>Sordariomycetes</taxon>
        <taxon>Sordariomycetidae</taxon>
        <taxon>Sordariales</taxon>
        <taxon>Chaetomiaceae</taxon>
        <taxon>Chaetomium</taxon>
    </lineage>
</organism>
<evidence type="ECO:0000313" key="9">
    <source>
        <dbReference type="Proteomes" id="UP001273166"/>
    </source>
</evidence>
<dbReference type="Gene3D" id="3.40.50.150">
    <property type="entry name" value="Vaccinia Virus protein VP39"/>
    <property type="match status" value="1"/>
</dbReference>
<keyword evidence="4 5" id="KW-0694">RNA-binding</keyword>
<dbReference type="InterPro" id="IPR029063">
    <property type="entry name" value="SAM-dependent_MTases_sf"/>
</dbReference>
<dbReference type="Proteomes" id="UP001273166">
    <property type="component" value="Unassembled WGS sequence"/>
</dbReference>
<proteinExistence type="inferred from homology"/>
<dbReference type="PRINTS" id="PR02008">
    <property type="entry name" value="RCMTFAMILY"/>
</dbReference>
<dbReference type="Gene3D" id="3.30.70.1170">
    <property type="entry name" value="Sun protein, domain 3"/>
    <property type="match status" value="1"/>
</dbReference>
<keyword evidence="9" id="KW-1185">Reference proteome</keyword>
<feature type="binding site" evidence="5">
    <location>
        <begin position="237"/>
        <end position="243"/>
    </location>
    <ligand>
        <name>S-adenosyl-L-methionine</name>
        <dbReference type="ChEBI" id="CHEBI:59789"/>
    </ligand>
</feature>
<evidence type="ECO:0000256" key="6">
    <source>
        <dbReference type="SAM" id="MobiDB-lite"/>
    </source>
</evidence>
<dbReference type="EMBL" id="JAUDZG010000007">
    <property type="protein sequence ID" value="KAK3302222.1"/>
    <property type="molecule type" value="Genomic_DNA"/>
</dbReference>
<dbReference type="GO" id="GO:0003723">
    <property type="term" value="F:RNA binding"/>
    <property type="evidence" value="ECO:0007669"/>
    <property type="project" value="UniProtKB-UniRule"/>
</dbReference>
<feature type="compositionally biased region" description="Acidic residues" evidence="6">
    <location>
        <begin position="579"/>
        <end position="589"/>
    </location>
</feature>
<dbReference type="InterPro" id="IPR049561">
    <property type="entry name" value="NSUN5_7_fdxn-like"/>
</dbReference>
<feature type="region of interest" description="Disordered" evidence="6">
    <location>
        <begin position="1"/>
        <end position="20"/>
    </location>
</feature>
<evidence type="ECO:0000256" key="2">
    <source>
        <dbReference type="ARBA" id="ARBA00022679"/>
    </source>
</evidence>
<feature type="compositionally biased region" description="Polar residues" evidence="6">
    <location>
        <begin position="9"/>
        <end position="18"/>
    </location>
</feature>
<feature type="compositionally biased region" description="Acidic residues" evidence="6">
    <location>
        <begin position="628"/>
        <end position="642"/>
    </location>
</feature>
<dbReference type="GO" id="GO:0008173">
    <property type="term" value="F:RNA methyltransferase activity"/>
    <property type="evidence" value="ECO:0007669"/>
    <property type="project" value="InterPro"/>
</dbReference>
<evidence type="ECO:0000256" key="1">
    <source>
        <dbReference type="ARBA" id="ARBA00022603"/>
    </source>
</evidence>
<dbReference type="InterPro" id="IPR023267">
    <property type="entry name" value="RCMT"/>
</dbReference>
<keyword evidence="3 5" id="KW-0949">S-adenosyl-L-methionine</keyword>
<feature type="compositionally biased region" description="Low complexity" evidence="6">
    <location>
        <begin position="336"/>
        <end position="352"/>
    </location>
</feature>
<dbReference type="RefSeq" id="XP_062718002.1">
    <property type="nucleotide sequence ID" value="XM_062865221.1"/>
</dbReference>
<evidence type="ECO:0000259" key="7">
    <source>
        <dbReference type="PROSITE" id="PS51686"/>
    </source>
</evidence>
<feature type="compositionally biased region" description="Low complexity" evidence="6">
    <location>
        <begin position="366"/>
        <end position="392"/>
    </location>
</feature>
<sequence length="642" mass="69822">MSLYHETASILTSPSTHGGSLKSRIYGNKDLKSPPAQVYALAFESSKWSAVLKEVVENSQLLQTERKLTPALSILLVHDFLLAKKGIALPASHGLRMAVEKHKARIQSEFSRARIRRKCPTVEALRAMVDAQLGPPHPRWVRVNTLKSTIDEQLETTFRGFEMVATVEEVMAAGATGKRVICLDGHIPNLIAASPGTDFTKTDAYKSGTIILQDKASCFPAYLLDPRPEDGDIIDACSAPGNKTTHLAGILHERGFARDQHIIAFEKDRHRAKTLQNMIKTAGSDSVTVIHPGQDFLKTDPHAPEFRRVGALLLDPSCSGSGIVGRDDTPEFHLPSTTTSSSSCSASSSSSSKPPPNRNRKRKRPQQPSSSSDSSGPNPPTTTTTSSSSSSTNTAAAAVILVDDEGNETQLTSPQALQARLAALAAFQLSILLHAFTFPAARKVTYSTCSVHAVENEGVVLRALGSDIARQRGWRVLRRAEQVRGMREWPVRGDGRACGDDVVADGCVRSSREDGRGVMGFFVVCFVREETKKEEAGEAGDEEGPYVRDAQGRIVRDENGIPTLKSTGRKAVELGISDSDQEEEEEEEELRFGGADDQEGPFERDAAGRIVRGPDGMPRLKKAKTAKEEDEQDRDEWGGFDD</sequence>
<evidence type="ECO:0000256" key="5">
    <source>
        <dbReference type="PROSITE-ProRule" id="PRU01023"/>
    </source>
</evidence>
<dbReference type="SUPFAM" id="SSF53335">
    <property type="entry name" value="S-adenosyl-L-methionine-dependent methyltransferases"/>
    <property type="match status" value="1"/>
</dbReference>
<dbReference type="InterPro" id="IPR048889">
    <property type="entry name" value="NSUN5_RCM1_N"/>
</dbReference>
<feature type="domain" description="SAM-dependent MTase RsmB/NOP-type" evidence="7">
    <location>
        <begin position="129"/>
        <end position="529"/>
    </location>
</feature>
<comment type="caution">
    <text evidence="5">Lacks conserved residue(s) required for the propagation of feature annotation.</text>
</comment>
<dbReference type="InterPro" id="IPR001678">
    <property type="entry name" value="MeTrfase_RsmB-F_NOP2_dom"/>
</dbReference>
<evidence type="ECO:0000256" key="3">
    <source>
        <dbReference type="ARBA" id="ARBA00022691"/>
    </source>
</evidence>
<name>A0AAJ0LYB5_9PEZI</name>
<evidence type="ECO:0000313" key="8">
    <source>
        <dbReference type="EMBL" id="KAK3302222.1"/>
    </source>
</evidence>
<keyword evidence="1 5" id="KW-0489">Methyltransferase</keyword>
<dbReference type="GeneID" id="87884050"/>
<reference evidence="8" key="1">
    <citation type="journal article" date="2023" name="Mol. Phylogenet. Evol.">
        <title>Genome-scale phylogeny and comparative genomics of the fungal order Sordariales.</title>
        <authorList>
            <person name="Hensen N."/>
            <person name="Bonometti L."/>
            <person name="Westerberg I."/>
            <person name="Brannstrom I.O."/>
            <person name="Guillou S."/>
            <person name="Cros-Aarteil S."/>
            <person name="Calhoun S."/>
            <person name="Haridas S."/>
            <person name="Kuo A."/>
            <person name="Mondo S."/>
            <person name="Pangilinan J."/>
            <person name="Riley R."/>
            <person name="LaButti K."/>
            <person name="Andreopoulos B."/>
            <person name="Lipzen A."/>
            <person name="Chen C."/>
            <person name="Yan M."/>
            <person name="Daum C."/>
            <person name="Ng V."/>
            <person name="Clum A."/>
            <person name="Steindorff A."/>
            <person name="Ohm R.A."/>
            <person name="Martin F."/>
            <person name="Silar P."/>
            <person name="Natvig D.O."/>
            <person name="Lalanne C."/>
            <person name="Gautier V."/>
            <person name="Ament-Velasquez S.L."/>
            <person name="Kruys A."/>
            <person name="Hutchinson M.I."/>
            <person name="Powell A.J."/>
            <person name="Barry K."/>
            <person name="Miller A.N."/>
            <person name="Grigoriev I.V."/>
            <person name="Debuchy R."/>
            <person name="Gladieux P."/>
            <person name="Hiltunen Thoren M."/>
            <person name="Johannesson H."/>
        </authorList>
    </citation>
    <scope>NUCLEOTIDE SEQUENCE</scope>
    <source>
        <strain evidence="8">CBS 333.67</strain>
    </source>
</reference>
<dbReference type="Pfam" id="PF21148">
    <property type="entry name" value="NSUN5_fdxn-like"/>
    <property type="match status" value="1"/>
</dbReference>
<comment type="similarity">
    <text evidence="5">Belongs to the class I-like SAM-binding methyltransferase superfamily. RsmB/NOP family.</text>
</comment>
<dbReference type="GO" id="GO:0070475">
    <property type="term" value="P:rRNA base methylation"/>
    <property type="evidence" value="ECO:0007669"/>
    <property type="project" value="TreeGrafter"/>
</dbReference>
<feature type="binding site" evidence="5">
    <location>
        <position position="315"/>
    </location>
    <ligand>
        <name>S-adenosyl-L-methionine</name>
        <dbReference type="ChEBI" id="CHEBI:59789"/>
    </ligand>
</feature>
<reference evidence="8" key="2">
    <citation type="submission" date="2023-06" db="EMBL/GenBank/DDBJ databases">
        <authorList>
            <consortium name="Lawrence Berkeley National Laboratory"/>
            <person name="Mondo S.J."/>
            <person name="Hensen N."/>
            <person name="Bonometti L."/>
            <person name="Westerberg I."/>
            <person name="Brannstrom I.O."/>
            <person name="Guillou S."/>
            <person name="Cros-Aarteil S."/>
            <person name="Calhoun S."/>
            <person name="Haridas S."/>
            <person name="Kuo A."/>
            <person name="Pangilinan J."/>
            <person name="Riley R."/>
            <person name="Labutti K."/>
            <person name="Andreopoulos B."/>
            <person name="Lipzen A."/>
            <person name="Chen C."/>
            <person name="Yanf M."/>
            <person name="Daum C."/>
            <person name="Ng V."/>
            <person name="Clum A."/>
            <person name="Steindorff A."/>
            <person name="Ohm R."/>
            <person name="Martin F."/>
            <person name="Silar P."/>
            <person name="Natvig D."/>
            <person name="Lalanne C."/>
            <person name="Gautier V."/>
            <person name="Ament-Velasquez S.L."/>
            <person name="Kruys A."/>
            <person name="Hutchinson M.I."/>
            <person name="Powell A.J."/>
            <person name="Barry K."/>
            <person name="Miller A.N."/>
            <person name="Grigoriev I.V."/>
            <person name="Debuchy R."/>
            <person name="Gladieux P."/>
            <person name="Thoren M.H."/>
            <person name="Johannesson H."/>
        </authorList>
    </citation>
    <scope>NUCLEOTIDE SEQUENCE</scope>
    <source>
        <strain evidence="8">CBS 333.67</strain>
    </source>
</reference>
<dbReference type="Pfam" id="PF01189">
    <property type="entry name" value="Methyltr_RsmB-F"/>
    <property type="match status" value="1"/>
</dbReference>
<evidence type="ECO:0000256" key="4">
    <source>
        <dbReference type="ARBA" id="ARBA00022884"/>
    </source>
</evidence>
<gene>
    <name evidence="8" type="ORF">B0T15DRAFT_403663</name>
</gene>
<dbReference type="Pfam" id="PF21153">
    <property type="entry name" value="NSUN5_N"/>
    <property type="match status" value="1"/>
</dbReference>
<accession>A0AAJ0LYB5</accession>
<dbReference type="InterPro" id="IPR049560">
    <property type="entry name" value="MeTrfase_RsmB-F_NOP2_cat"/>
</dbReference>
<dbReference type="PROSITE" id="PS51686">
    <property type="entry name" value="SAM_MT_RSMB_NOP"/>
    <property type="match status" value="1"/>
</dbReference>
<dbReference type="FunFam" id="3.30.70.1170:FF:000006">
    <property type="entry name" value="NOL1/NOP2/Sun domain family protein"/>
    <property type="match status" value="1"/>
</dbReference>
<dbReference type="PANTHER" id="PTHR22807">
    <property type="entry name" value="NOP2 YEAST -RELATED NOL1/NOP2/FMU SUN DOMAIN-CONTAINING"/>
    <property type="match status" value="1"/>
</dbReference>
<dbReference type="AlphaFoldDB" id="A0AAJ0LYB5"/>
<feature type="region of interest" description="Disordered" evidence="6">
    <location>
        <begin position="564"/>
        <end position="642"/>
    </location>
</feature>
<dbReference type="GO" id="GO:0005730">
    <property type="term" value="C:nucleolus"/>
    <property type="evidence" value="ECO:0007669"/>
    <property type="project" value="TreeGrafter"/>
</dbReference>
<comment type="caution">
    <text evidence="8">The sequence shown here is derived from an EMBL/GenBank/DDBJ whole genome shotgun (WGS) entry which is preliminary data.</text>
</comment>
<keyword evidence="2 5" id="KW-0808">Transferase</keyword>